<accession>A0A6C0LDN5</accession>
<proteinExistence type="predicted"/>
<protein>
    <submittedName>
        <fullName evidence="1">Uncharacterized protein</fullName>
    </submittedName>
</protein>
<organism evidence="1">
    <name type="scientific">viral metagenome</name>
    <dbReference type="NCBI Taxonomy" id="1070528"/>
    <lineage>
        <taxon>unclassified sequences</taxon>
        <taxon>metagenomes</taxon>
        <taxon>organismal metagenomes</taxon>
    </lineage>
</organism>
<name>A0A6C0LDN5_9ZZZZ</name>
<dbReference type="EMBL" id="MN740480">
    <property type="protein sequence ID" value="QHU29059.1"/>
    <property type="molecule type" value="Genomic_DNA"/>
</dbReference>
<sequence>MRLKTELYAEQQKQIREELIELLNLKETNCLILYELDQDKELQEKIMDLLPRIHNYFSMSTITAISYPDKIKRPYVSIIRHLLKNEYQILSTEYTIKTEPKNIRTKRYYFVRRQDIKS</sequence>
<dbReference type="AlphaFoldDB" id="A0A6C0LDN5"/>
<evidence type="ECO:0000313" key="1">
    <source>
        <dbReference type="EMBL" id="QHU29059.1"/>
    </source>
</evidence>
<reference evidence="1" key="1">
    <citation type="journal article" date="2020" name="Nature">
        <title>Giant virus diversity and host interactions through global metagenomics.</title>
        <authorList>
            <person name="Schulz F."/>
            <person name="Roux S."/>
            <person name="Paez-Espino D."/>
            <person name="Jungbluth S."/>
            <person name="Walsh D.A."/>
            <person name="Denef V.J."/>
            <person name="McMahon K.D."/>
            <person name="Konstantinidis K.T."/>
            <person name="Eloe-Fadrosh E.A."/>
            <person name="Kyrpides N.C."/>
            <person name="Woyke T."/>
        </authorList>
    </citation>
    <scope>NUCLEOTIDE SEQUENCE</scope>
    <source>
        <strain evidence="1">GVMAG-M-3300027804-47</strain>
    </source>
</reference>